<evidence type="ECO:0000256" key="3">
    <source>
        <dbReference type="ARBA" id="ARBA00022475"/>
    </source>
</evidence>
<dbReference type="GO" id="GO:0005886">
    <property type="term" value="C:plasma membrane"/>
    <property type="evidence" value="ECO:0007669"/>
    <property type="project" value="UniProtKB-SubCell"/>
</dbReference>
<dbReference type="PANTHER" id="PTHR23517:SF3">
    <property type="entry name" value="INTEGRAL MEMBRANE TRANSPORT PROTEIN"/>
    <property type="match status" value="1"/>
</dbReference>
<dbReference type="InterPro" id="IPR005829">
    <property type="entry name" value="Sugar_transporter_CS"/>
</dbReference>
<dbReference type="InterPro" id="IPR036259">
    <property type="entry name" value="MFS_trans_sf"/>
</dbReference>
<feature type="transmembrane region" description="Helical" evidence="8">
    <location>
        <begin position="119"/>
        <end position="142"/>
    </location>
</feature>
<keyword evidence="4 8" id="KW-0812">Transmembrane</keyword>
<dbReference type="InterPro" id="IPR011701">
    <property type="entry name" value="MFS"/>
</dbReference>
<feature type="transmembrane region" description="Helical" evidence="8">
    <location>
        <begin position="520"/>
        <end position="538"/>
    </location>
</feature>
<feature type="transmembrane region" description="Helical" evidence="8">
    <location>
        <begin position="233"/>
        <end position="252"/>
    </location>
</feature>
<protein>
    <recommendedName>
        <fullName evidence="9">Major facilitator superfamily (MFS) profile domain-containing protein</fullName>
    </recommendedName>
</protein>
<dbReference type="EMBL" id="HBGG01000052">
    <property type="protein sequence ID" value="CAD9197798.1"/>
    <property type="molecule type" value="Transcribed_RNA"/>
</dbReference>
<accession>A0A7S1SG99</accession>
<keyword evidence="5 8" id="KW-1133">Transmembrane helix</keyword>
<evidence type="ECO:0000256" key="7">
    <source>
        <dbReference type="SAM" id="MobiDB-lite"/>
    </source>
</evidence>
<feature type="region of interest" description="Disordered" evidence="7">
    <location>
        <begin position="296"/>
        <end position="324"/>
    </location>
</feature>
<dbReference type="Pfam" id="PF07690">
    <property type="entry name" value="MFS_1"/>
    <property type="match status" value="2"/>
</dbReference>
<organism evidence="10">
    <name type="scientific">Tetraselmis chuii</name>
    <dbReference type="NCBI Taxonomy" id="63592"/>
    <lineage>
        <taxon>Eukaryota</taxon>
        <taxon>Viridiplantae</taxon>
        <taxon>Chlorophyta</taxon>
        <taxon>core chlorophytes</taxon>
        <taxon>Chlorodendrophyceae</taxon>
        <taxon>Chlorodendrales</taxon>
        <taxon>Chlorodendraceae</taxon>
        <taxon>Tetraselmis</taxon>
    </lineage>
</organism>
<evidence type="ECO:0000259" key="9">
    <source>
        <dbReference type="PROSITE" id="PS50850"/>
    </source>
</evidence>
<feature type="transmembrane region" description="Helical" evidence="8">
    <location>
        <begin position="452"/>
        <end position="476"/>
    </location>
</feature>
<feature type="domain" description="Major facilitator superfamily (MFS) profile" evidence="9">
    <location>
        <begin position="450"/>
        <end position="664"/>
    </location>
</feature>
<feature type="transmembrane region" description="Helical" evidence="8">
    <location>
        <begin position="96"/>
        <end position="113"/>
    </location>
</feature>
<feature type="region of interest" description="Disordered" evidence="7">
    <location>
        <begin position="337"/>
        <end position="397"/>
    </location>
</feature>
<keyword evidence="2" id="KW-0813">Transport</keyword>
<feature type="transmembrane region" description="Helical" evidence="8">
    <location>
        <begin position="24"/>
        <end position="44"/>
    </location>
</feature>
<evidence type="ECO:0000256" key="5">
    <source>
        <dbReference type="ARBA" id="ARBA00022989"/>
    </source>
</evidence>
<name>A0A7S1SG99_9CHLO</name>
<feature type="transmembrane region" description="Helical" evidence="8">
    <location>
        <begin position="64"/>
        <end position="84"/>
    </location>
</feature>
<proteinExistence type="predicted"/>
<keyword evidence="6 8" id="KW-0472">Membrane</keyword>
<evidence type="ECO:0000313" key="10">
    <source>
        <dbReference type="EMBL" id="CAD9197798.1"/>
    </source>
</evidence>
<dbReference type="PROSITE" id="PS50850">
    <property type="entry name" value="MFS"/>
    <property type="match status" value="1"/>
</dbReference>
<comment type="subcellular location">
    <subcellularLocation>
        <location evidence="1">Cell membrane</location>
        <topology evidence="1">Multi-pass membrane protein</topology>
    </subcellularLocation>
</comment>
<dbReference type="InterPro" id="IPR050171">
    <property type="entry name" value="MFS_Transporters"/>
</dbReference>
<evidence type="ECO:0000256" key="6">
    <source>
        <dbReference type="ARBA" id="ARBA00023136"/>
    </source>
</evidence>
<evidence type="ECO:0000256" key="1">
    <source>
        <dbReference type="ARBA" id="ARBA00004651"/>
    </source>
</evidence>
<dbReference type="PANTHER" id="PTHR23517">
    <property type="entry name" value="RESISTANCE PROTEIN MDTM, PUTATIVE-RELATED-RELATED"/>
    <property type="match status" value="1"/>
</dbReference>
<reference evidence="10" key="1">
    <citation type="submission" date="2021-01" db="EMBL/GenBank/DDBJ databases">
        <authorList>
            <person name="Corre E."/>
            <person name="Pelletier E."/>
            <person name="Niang G."/>
            <person name="Scheremetjew M."/>
            <person name="Finn R."/>
            <person name="Kale V."/>
            <person name="Holt S."/>
            <person name="Cochrane G."/>
            <person name="Meng A."/>
            <person name="Brown T."/>
            <person name="Cohen L."/>
        </authorList>
    </citation>
    <scope>NUCLEOTIDE SEQUENCE</scope>
    <source>
        <strain evidence="10">PLY429</strain>
    </source>
</reference>
<feature type="transmembrane region" description="Helical" evidence="8">
    <location>
        <begin position="558"/>
        <end position="583"/>
    </location>
</feature>
<evidence type="ECO:0000256" key="4">
    <source>
        <dbReference type="ARBA" id="ARBA00022692"/>
    </source>
</evidence>
<sequence>MATVVLPWLRQPSKGTQYGLRANAFQALVVCVLTVLVGGVLQVVKLMAVDSAGREFGLGTYSSKLAYLLPFGLSKALANLVVGYASDKVGRKTMECVGWMIGLFVPICLAAAAKGGVWVWVVIATVFLGGHQGFAWSCMIFISVDLLGPASKGLAVGLNETVGYTSVAVFATVYKWLENSVTCSWSASALEHGVENSVSSECISVSNGECASPDSWTMQCIGWCSCHGYTRTVAYATAALMGAGLLLSLFFLRETKDSHLKHETQQENEPAISLEEDELPQLSEAYLSGLRLMMHQSKQREQHGAARGRRISRSNSAPLAKDGDADTLTLLQHQGMEKEVQMSPVHSDTAPQPDTDLAQGNVACIKEEAGEGRSPEDRAGPSVDLAPLTKESSLELRGVPLDEVPDLPRYRRTDDTVIAYSAAGGRSSKFSVSEFPLYQAARPSSMRTRSMLVICFAGFVVNMTSGLAWGLLLAWARDGLGMDGAQRNLASACYESLKGMSQFLAGLLSDRVGRKWPMAVGLFVTASGLLVVVFGMGFDGAFLATGSSDGQVAELQFGHLILAACLMGIGSGIAYPVMIAAVADHSCAAKRARNIGIFRFWRDLGYAGGAVSGLLSDASSPEAAISINAVLVALTGFAVSTSYAEQLSQAFTGERQRVASAHGA</sequence>
<dbReference type="Gene3D" id="1.20.1250.20">
    <property type="entry name" value="MFS general substrate transporter like domains"/>
    <property type="match status" value="2"/>
</dbReference>
<dbReference type="GO" id="GO:0022857">
    <property type="term" value="F:transmembrane transporter activity"/>
    <property type="evidence" value="ECO:0007669"/>
    <property type="project" value="InterPro"/>
</dbReference>
<evidence type="ECO:0000256" key="8">
    <source>
        <dbReference type="SAM" id="Phobius"/>
    </source>
</evidence>
<feature type="compositionally biased region" description="Basic and acidic residues" evidence="7">
    <location>
        <begin position="365"/>
        <end position="379"/>
    </location>
</feature>
<dbReference type="InterPro" id="IPR020846">
    <property type="entry name" value="MFS_dom"/>
</dbReference>
<gene>
    <name evidence="10" type="ORF">TCHU04912_LOCUS31</name>
</gene>
<evidence type="ECO:0000256" key="2">
    <source>
        <dbReference type="ARBA" id="ARBA00022448"/>
    </source>
</evidence>
<dbReference type="SUPFAM" id="SSF103473">
    <property type="entry name" value="MFS general substrate transporter"/>
    <property type="match status" value="2"/>
</dbReference>
<keyword evidence="3" id="KW-1003">Cell membrane</keyword>
<dbReference type="AlphaFoldDB" id="A0A7S1SG99"/>
<dbReference type="PROSITE" id="PS00216">
    <property type="entry name" value="SUGAR_TRANSPORT_1"/>
    <property type="match status" value="1"/>
</dbReference>